<keyword evidence="1" id="KW-0614">Plasmid</keyword>
<accession>A0A024ELX9</accession>
<dbReference type="KEGG" id="pman:OU5_P0359"/>
<reference evidence="1 2" key="1">
    <citation type="journal article" date="2012" name="J. Bacteriol.">
        <title>Genome sequence of cold-adapted Pseudomonas mandelii strain JR-1.</title>
        <authorList>
            <person name="Jang S.H."/>
            <person name="Kim J."/>
            <person name="Kim J."/>
            <person name="Hong S."/>
            <person name="Lee C."/>
        </authorList>
    </citation>
    <scope>NUCLEOTIDE SEQUENCE [LARGE SCALE GENOMIC DNA]</scope>
    <source>
        <strain evidence="1 2">JR-1</strain>
        <plasmid evidence="2">Plasmid</plasmid>
    </source>
</reference>
<dbReference type="HOGENOM" id="CLU_3256580_0_0_6"/>
<dbReference type="AlphaFoldDB" id="A0A024ELX9"/>
<geneLocation type="plasmid" evidence="2"/>
<organism evidence="1 2">
    <name type="scientific">Pseudomonas mandelii JR-1</name>
    <dbReference type="NCBI Taxonomy" id="1147786"/>
    <lineage>
        <taxon>Bacteria</taxon>
        <taxon>Pseudomonadati</taxon>
        <taxon>Pseudomonadota</taxon>
        <taxon>Gammaproteobacteria</taxon>
        <taxon>Pseudomonadales</taxon>
        <taxon>Pseudomonadaceae</taxon>
        <taxon>Pseudomonas</taxon>
    </lineage>
</organism>
<dbReference type="EMBL" id="CP005961">
    <property type="protein sequence ID" value="AHZ73611.1"/>
    <property type="molecule type" value="Genomic_DNA"/>
</dbReference>
<evidence type="ECO:0000313" key="1">
    <source>
        <dbReference type="EMBL" id="AHZ73611.1"/>
    </source>
</evidence>
<evidence type="ECO:0000313" key="2">
    <source>
        <dbReference type="Proteomes" id="UP000026913"/>
    </source>
</evidence>
<sequence length="42" mass="4699">MLHSTTFTWSWAWRWSGAEISAIYCLSKPSIPSDCLSVIPVA</sequence>
<dbReference type="Proteomes" id="UP000026913">
    <property type="component" value="Plasmid unnamed"/>
</dbReference>
<gene>
    <name evidence="1" type="ORF">OU5_P0359</name>
</gene>
<protein>
    <submittedName>
        <fullName evidence="1">Uncharacterized protein</fullName>
    </submittedName>
</protein>
<proteinExistence type="predicted"/>
<name>A0A024ELX9_9PSED</name>